<gene>
    <name evidence="1" type="ORF">A9A59_2424</name>
</gene>
<evidence type="ECO:0008006" key="3">
    <source>
        <dbReference type="Google" id="ProtNLM"/>
    </source>
</evidence>
<dbReference type="AlphaFoldDB" id="A0A2A9HH67"/>
<reference evidence="1 2" key="1">
    <citation type="submission" date="2017-09" db="EMBL/GenBank/DDBJ databases">
        <title>Sequencing the genomes of two abundant thermophiles in Great Basin hot springs: Thermocrinis jamiesonii and novel Chloroflexi Thermoflexus hugenholtzii.</title>
        <authorList>
            <person name="Hedlund B."/>
        </authorList>
    </citation>
    <scope>NUCLEOTIDE SEQUENCE [LARGE SCALE GENOMIC DNA]</scope>
    <source>
        <strain evidence="1 2">G233</strain>
    </source>
</reference>
<dbReference type="RefSeq" id="WP_098504495.1">
    <property type="nucleotide sequence ID" value="NZ_PDJQ01000001.1"/>
</dbReference>
<dbReference type="Proteomes" id="UP000223071">
    <property type="component" value="Unassembled WGS sequence"/>
</dbReference>
<organism evidence="1 2">
    <name type="scientific">Tepidiforma thermophila (strain KCTC 52669 / CGMCC 1.13589 / G233)</name>
    <dbReference type="NCBI Taxonomy" id="2761530"/>
    <lineage>
        <taxon>Bacteria</taxon>
        <taxon>Bacillati</taxon>
        <taxon>Chloroflexota</taxon>
        <taxon>Tepidiformia</taxon>
        <taxon>Tepidiformales</taxon>
        <taxon>Tepidiformaceae</taxon>
        <taxon>Tepidiforma</taxon>
    </lineage>
</organism>
<evidence type="ECO:0000313" key="1">
    <source>
        <dbReference type="EMBL" id="PFG75158.1"/>
    </source>
</evidence>
<comment type="caution">
    <text evidence="1">The sequence shown here is derived from an EMBL/GenBank/DDBJ whole genome shotgun (WGS) entry which is preliminary data.</text>
</comment>
<keyword evidence="2" id="KW-1185">Reference proteome</keyword>
<sequence length="92" mass="10068">MSDLRATQERHAQDVVTGNVAGLMGDFTPNAMAKVMALAANPIRATSFEIKDLGNNEVEISYIGDTTRVVWSKWVENGGKWQIDDVKEVTAS</sequence>
<protein>
    <recommendedName>
        <fullName evidence="3">Nuclear transport factor 2 family protein</fullName>
    </recommendedName>
</protein>
<evidence type="ECO:0000313" key="2">
    <source>
        <dbReference type="Proteomes" id="UP000223071"/>
    </source>
</evidence>
<dbReference type="EMBL" id="PDJQ01000001">
    <property type="protein sequence ID" value="PFG75158.1"/>
    <property type="molecule type" value="Genomic_DNA"/>
</dbReference>
<name>A0A2A9HH67_TEPT2</name>
<proteinExistence type="predicted"/>
<accession>A0A2A9HH67</accession>